<protein>
    <recommendedName>
        <fullName evidence="4">Molybdenum cofactor sulfurase</fullName>
        <shortName evidence="4">MCS</shortName>
        <shortName evidence="4">MOS</shortName>
        <shortName evidence="4">MoCo sulfurase</shortName>
        <ecNumber evidence="4">2.8.1.9</ecNumber>
    </recommendedName>
    <alternativeName>
        <fullName evidence="4">Molybdenum cofactor sulfurtransferase</fullName>
    </alternativeName>
</protein>
<feature type="region of interest" description="Disordered" evidence="5">
    <location>
        <begin position="647"/>
        <end position="682"/>
    </location>
</feature>
<comment type="similarity">
    <text evidence="4">Belongs to the class-V pyridoxal-phosphate-dependent aminotransferase family. MOCOS subfamily.</text>
</comment>
<evidence type="ECO:0000256" key="1">
    <source>
        <dbReference type="ARBA" id="ARBA00022679"/>
    </source>
</evidence>
<dbReference type="GO" id="GO:0030170">
    <property type="term" value="F:pyridoxal phosphate binding"/>
    <property type="evidence" value="ECO:0007669"/>
    <property type="project" value="UniProtKB-UniRule"/>
</dbReference>
<keyword evidence="3 4" id="KW-0501">Molybdenum cofactor biosynthesis</keyword>
<sequence>MTSHRQDGYNTAVEGFRDREYPMLQDAVYLDHSGSTPCARSLMDAFSREITHTLYGNPHSGSLSSQLSTSRIDDVRLRLLEFFNADPSEYDLVFVANATAGVKLVVEAMRALPHGYSYVYHQSCHTSLVGAREDAKQSLCVDDSDMEYFLGTDSLSLPIDAESAILFAYSAQSHMDGGRYPLSWSRDLKENSNGRSEPLYTLLDAASFGATSQLNLSSADFAADFTVLSLYKIFGFPDLGILVVRRSAASIFDSRRYFGGGTVDLVTCSRKEQWHSRKSQFLHERLEDGTLPFHSIMALDSAMTVHSDLFGSMDRVGQHTSYLAHRLFHGLQSLQHRNSSPVCVLYTQHPDSATPLGIGPVVSFNLKNSAGGWVSLGEVEKLAGLQKIHIRTGGLCSPGKVAAALKLEPWELKRNLSAGFRCGADNEIVGGKPTGVIRASLGAMSTESDVDRFLDFVREFFVEDCSAPLSLPRKTFPHSSVSSPIDMHVKSITVYPIKSCGGFAVPPGVRWAVRTEGLAWDREWCLIHPGSGEALSQKRYPKMALLRPVIDFDNGVLRVSYIGPVNGLGHPSEVEIPLSANPGLSAPRSKQMYSRVCGEEISAQAYVSSDVNSFFSKSLGVPCVLARFPAGGIGLCSRTVKARLQKHQHQQSETYRTLPGSFPDIPSPPDSDSDSAKQSGQRSILLSNESPILLVNRSSVDVVNEEIVRRGGAGVPDDSYRANVVIETAATSRERNGNSAWTEDTWNKIRIGQHEFQLLGSCRRCQMVCVDQMTGIRRQEPFSTLARTRRFDGKVYFGVHMRHEPGSGDLSLSSQSPALQVGDAVTVEAWLS</sequence>
<dbReference type="Pfam" id="PF00266">
    <property type="entry name" value="Aminotran_5"/>
    <property type="match status" value="1"/>
</dbReference>
<keyword evidence="8" id="KW-1185">Reference proteome</keyword>
<dbReference type="PANTHER" id="PTHR14237">
    <property type="entry name" value="MOLYBDOPTERIN COFACTOR SULFURASE MOSC"/>
    <property type="match status" value="1"/>
</dbReference>
<comment type="function">
    <text evidence="4">Sulfurates the molybdenum cofactor. Sulfation of molybdenum is essential for xanthine dehydrogenase (XDH) and aldehyde oxidase (ADO) enzymes in which molybdenum cofactor is liganded by 1 oxygen and 1 sulfur atom in active form.</text>
</comment>
<dbReference type="OrthoDB" id="10264306at2759"/>
<evidence type="ECO:0000313" key="7">
    <source>
        <dbReference type="EMBL" id="KAG5928650.1"/>
    </source>
</evidence>
<feature type="active site" evidence="4">
    <location>
        <position position="396"/>
    </location>
</feature>
<dbReference type="InterPro" id="IPR015424">
    <property type="entry name" value="PyrdxlP-dep_Trfase"/>
</dbReference>
<dbReference type="EC" id="2.8.1.9" evidence="4"/>
<dbReference type="Pfam" id="PF03473">
    <property type="entry name" value="MOSC"/>
    <property type="match status" value="1"/>
</dbReference>
<name>A0A8K0JCP7_9HYPO</name>
<dbReference type="PANTHER" id="PTHR14237:SF80">
    <property type="entry name" value="MOLYBDENUM COFACTOR SULFURASE"/>
    <property type="match status" value="1"/>
</dbReference>
<comment type="caution">
    <text evidence="7">The sequence shown here is derived from an EMBL/GenBank/DDBJ whole genome shotgun (WGS) entry which is preliminary data.</text>
</comment>
<dbReference type="InterPro" id="IPR005302">
    <property type="entry name" value="MoCF_Sase_C"/>
</dbReference>
<dbReference type="Pfam" id="PF03476">
    <property type="entry name" value="MOSC_N"/>
    <property type="match status" value="1"/>
</dbReference>
<evidence type="ECO:0000313" key="8">
    <source>
        <dbReference type="Proteomes" id="UP000811619"/>
    </source>
</evidence>
<dbReference type="InterPro" id="IPR005303">
    <property type="entry name" value="MOCOS_middle"/>
</dbReference>
<evidence type="ECO:0000256" key="4">
    <source>
        <dbReference type="HAMAP-Rule" id="MF_03050"/>
    </source>
</evidence>
<feature type="modified residue" description="N6-(pyridoxal phosphate)lysine" evidence="4">
    <location>
        <position position="232"/>
    </location>
</feature>
<accession>A0A8K0JCP7</accession>
<comment type="catalytic activity">
    <reaction evidence="4">
        <text>Mo-molybdopterin + L-cysteine + AH2 = thio-Mo-molybdopterin + L-alanine + A + H2O</text>
        <dbReference type="Rhea" id="RHEA:42636"/>
        <dbReference type="ChEBI" id="CHEBI:13193"/>
        <dbReference type="ChEBI" id="CHEBI:15377"/>
        <dbReference type="ChEBI" id="CHEBI:17499"/>
        <dbReference type="ChEBI" id="CHEBI:35235"/>
        <dbReference type="ChEBI" id="CHEBI:57972"/>
        <dbReference type="ChEBI" id="CHEBI:71302"/>
        <dbReference type="ChEBI" id="CHEBI:82685"/>
        <dbReference type="EC" id="2.8.1.9"/>
    </reaction>
</comment>
<dbReference type="Gene3D" id="3.90.1150.10">
    <property type="entry name" value="Aspartate Aminotransferase, domain 1"/>
    <property type="match status" value="1"/>
</dbReference>
<dbReference type="PROSITE" id="PS51340">
    <property type="entry name" value="MOSC"/>
    <property type="match status" value="1"/>
</dbReference>
<dbReference type="InterPro" id="IPR015422">
    <property type="entry name" value="PyrdxlP-dep_Trfase_small"/>
</dbReference>
<evidence type="ECO:0000259" key="6">
    <source>
        <dbReference type="PROSITE" id="PS51340"/>
    </source>
</evidence>
<dbReference type="EMBL" id="SRPY01000105">
    <property type="protein sequence ID" value="KAG5928650.1"/>
    <property type="molecule type" value="Genomic_DNA"/>
</dbReference>
<dbReference type="GO" id="GO:0006777">
    <property type="term" value="P:Mo-molybdopterin cofactor biosynthetic process"/>
    <property type="evidence" value="ECO:0007669"/>
    <property type="project" value="UniProtKB-UniRule"/>
</dbReference>
<dbReference type="InterPro" id="IPR028886">
    <property type="entry name" value="MoCo_sulfurase"/>
</dbReference>
<reference evidence="7" key="1">
    <citation type="journal article" date="2020" name="bioRxiv">
        <title>Whole genome comparisons of ergot fungi reveals the divergence and evolution of species within the genus Claviceps are the result of varying mechanisms driving genome evolution and host range expansion.</title>
        <authorList>
            <person name="Wyka S.A."/>
            <person name="Mondo S.J."/>
            <person name="Liu M."/>
            <person name="Dettman J."/>
            <person name="Nalam V."/>
            <person name="Broders K.D."/>
        </authorList>
    </citation>
    <scope>NUCLEOTIDE SEQUENCE</scope>
    <source>
        <strain evidence="7">CCC 489</strain>
    </source>
</reference>
<dbReference type="SUPFAM" id="SSF141673">
    <property type="entry name" value="MOSC N-terminal domain-like"/>
    <property type="match status" value="1"/>
</dbReference>
<dbReference type="AlphaFoldDB" id="A0A8K0JCP7"/>
<dbReference type="GO" id="GO:0030151">
    <property type="term" value="F:molybdenum ion binding"/>
    <property type="evidence" value="ECO:0007669"/>
    <property type="project" value="UniProtKB-UniRule"/>
</dbReference>
<dbReference type="GO" id="GO:0016829">
    <property type="term" value="F:lyase activity"/>
    <property type="evidence" value="ECO:0007669"/>
    <property type="project" value="UniProtKB-UniRule"/>
</dbReference>
<dbReference type="Proteomes" id="UP000811619">
    <property type="component" value="Unassembled WGS sequence"/>
</dbReference>
<dbReference type="Gene3D" id="3.40.640.10">
    <property type="entry name" value="Type I PLP-dependent aspartate aminotransferase-like (Major domain)"/>
    <property type="match status" value="1"/>
</dbReference>
<dbReference type="InterPro" id="IPR015421">
    <property type="entry name" value="PyrdxlP-dep_Trfase_major"/>
</dbReference>
<organism evidence="7 8">
    <name type="scientific">Claviceps africana</name>
    <dbReference type="NCBI Taxonomy" id="83212"/>
    <lineage>
        <taxon>Eukaryota</taxon>
        <taxon>Fungi</taxon>
        <taxon>Dikarya</taxon>
        <taxon>Ascomycota</taxon>
        <taxon>Pezizomycotina</taxon>
        <taxon>Sordariomycetes</taxon>
        <taxon>Hypocreomycetidae</taxon>
        <taxon>Hypocreales</taxon>
        <taxon>Clavicipitaceae</taxon>
        <taxon>Claviceps</taxon>
    </lineage>
</organism>
<keyword evidence="1 4" id="KW-0808">Transferase</keyword>
<keyword evidence="2 4" id="KW-0663">Pyridoxal phosphate</keyword>
<dbReference type="InterPro" id="IPR000192">
    <property type="entry name" value="Aminotrans_V_dom"/>
</dbReference>
<proteinExistence type="inferred from homology"/>
<feature type="domain" description="MOSC" evidence="6">
    <location>
        <begin position="656"/>
        <end position="828"/>
    </location>
</feature>
<comment type="cofactor">
    <cofactor evidence="4">
        <name>pyridoxal 5'-phosphate</name>
        <dbReference type="ChEBI" id="CHEBI:597326"/>
    </cofactor>
</comment>
<gene>
    <name evidence="4" type="primary">hxB</name>
    <name evidence="7" type="ORF">E4U42_000256</name>
</gene>
<evidence type="ECO:0000256" key="5">
    <source>
        <dbReference type="SAM" id="MobiDB-lite"/>
    </source>
</evidence>
<evidence type="ECO:0000256" key="3">
    <source>
        <dbReference type="ARBA" id="ARBA00023150"/>
    </source>
</evidence>
<dbReference type="GO" id="GO:0008265">
    <property type="term" value="F:molybdenum cofactor sulfurtransferase activity"/>
    <property type="evidence" value="ECO:0007669"/>
    <property type="project" value="UniProtKB-UniRule"/>
</dbReference>
<evidence type="ECO:0000256" key="2">
    <source>
        <dbReference type="ARBA" id="ARBA00022898"/>
    </source>
</evidence>
<dbReference type="SUPFAM" id="SSF53383">
    <property type="entry name" value="PLP-dependent transferases"/>
    <property type="match status" value="1"/>
</dbReference>
<dbReference type="HAMAP" id="MF_03050">
    <property type="entry name" value="MOCOS"/>
    <property type="match status" value="1"/>
</dbReference>